<name>A0A369TLM7_9RHOB</name>
<dbReference type="OrthoDB" id="7675848at2"/>
<protein>
    <submittedName>
        <fullName evidence="1">Uncharacterized protein</fullName>
    </submittedName>
</protein>
<evidence type="ECO:0000313" key="1">
    <source>
        <dbReference type="EMBL" id="RDD66130.1"/>
    </source>
</evidence>
<organism evidence="1 2">
    <name type="scientific">Thalassococcus profundi</name>
    <dbReference type="NCBI Taxonomy" id="2282382"/>
    <lineage>
        <taxon>Bacteria</taxon>
        <taxon>Pseudomonadati</taxon>
        <taxon>Pseudomonadota</taxon>
        <taxon>Alphaproteobacteria</taxon>
        <taxon>Rhodobacterales</taxon>
        <taxon>Roseobacteraceae</taxon>
        <taxon>Thalassococcus</taxon>
    </lineage>
</organism>
<dbReference type="EMBL" id="QPMK01000007">
    <property type="protein sequence ID" value="RDD66130.1"/>
    <property type="molecule type" value="Genomic_DNA"/>
</dbReference>
<comment type="caution">
    <text evidence="1">The sequence shown here is derived from an EMBL/GenBank/DDBJ whole genome shotgun (WGS) entry which is preliminary data.</text>
</comment>
<dbReference type="Proteomes" id="UP000253977">
    <property type="component" value="Unassembled WGS sequence"/>
</dbReference>
<dbReference type="RefSeq" id="WP_114511122.1">
    <property type="nucleotide sequence ID" value="NZ_QPMK01000007.1"/>
</dbReference>
<evidence type="ECO:0000313" key="2">
    <source>
        <dbReference type="Proteomes" id="UP000253977"/>
    </source>
</evidence>
<dbReference type="AlphaFoldDB" id="A0A369TLM7"/>
<keyword evidence="2" id="KW-1185">Reference proteome</keyword>
<sequence>MNNLSDPSNTPLAPIWSMRPMLGPFHDVLPLRLLAPGSSEPWDVNDIHRANNRYHAAEPLGESGIPGGLWFMNTGKTLEDADVQVLLERHEIFRLNSMLFVSGGLAGLLAELDLGRGGLHRVPVYMQDGTTEFRREVFLLEFPNAKDTVIRDATPRCKPLYPNRPDTTYKLPMSLAGRDVFVNSDAAGPPDLWFDPMIDQTQFASDAAAQRLIAEGHAVSFDLNQCKLLDP</sequence>
<reference evidence="1 2" key="1">
    <citation type="submission" date="2018-07" db="EMBL/GenBank/DDBJ databases">
        <title>Thalassococcus profundi sp. nov., a marine bacterium isolated from deep seawater of Okinawa Trough.</title>
        <authorList>
            <person name="Yu M."/>
        </authorList>
    </citation>
    <scope>NUCLEOTIDE SEQUENCE [LARGE SCALE GENOMIC DNA]</scope>
    <source>
        <strain evidence="1 2">WRAS1</strain>
    </source>
</reference>
<gene>
    <name evidence="1" type="ORF">DU478_11555</name>
</gene>
<accession>A0A369TLM7</accession>
<proteinExistence type="predicted"/>